<dbReference type="PROSITE" id="PS50994">
    <property type="entry name" value="INTEGRASE"/>
    <property type="match status" value="1"/>
</dbReference>
<dbReference type="Proteomes" id="UP000317365">
    <property type="component" value="Chromosome"/>
</dbReference>
<proteinExistence type="predicted"/>
<evidence type="ECO:0000313" key="3">
    <source>
        <dbReference type="Proteomes" id="UP000317365"/>
    </source>
</evidence>
<evidence type="ECO:0000259" key="1">
    <source>
        <dbReference type="PROSITE" id="PS50994"/>
    </source>
</evidence>
<accession>A0A515EKD9</accession>
<evidence type="ECO:0000313" key="2">
    <source>
        <dbReference type="EMBL" id="QDL53121.1"/>
    </source>
</evidence>
<gene>
    <name evidence="2" type="ORF">EXZ61_02460</name>
</gene>
<dbReference type="RefSeq" id="WP_087493865.1">
    <property type="nucleotide sequence ID" value="NZ_CP036282.1"/>
</dbReference>
<dbReference type="AlphaFoldDB" id="A0A515EKD9"/>
<reference evidence="3" key="2">
    <citation type="journal article" date="2020" name="Int. J. Syst. Evol. Microbiol.">
        <title>Genomic insights into a novel species Rhodoferax aquaticus sp. nov., isolated from freshwater.</title>
        <authorList>
            <person name="Li T."/>
            <person name="Zhuo Y."/>
            <person name="Jin C.Z."/>
            <person name="Wu X."/>
            <person name="Ko S.R."/>
            <person name="Jin F.J."/>
            <person name="Ahn C.Y."/>
            <person name="Oh H.M."/>
            <person name="Lee H.G."/>
            <person name="Jin L."/>
        </authorList>
    </citation>
    <scope>NUCLEOTIDE SEQUENCE [LARGE SCALE GENOMIC DNA]</scope>
    <source>
        <strain evidence="3">Gr-4</strain>
    </source>
</reference>
<sequence length="66" mass="7082">MSTATETKTVYVDRGREVLTSKALAEYARQGVSVVIVSPWCPQDKGRAERAMQAASLAANARKGKA</sequence>
<name>A0A515EKD9_9BURK</name>
<dbReference type="GO" id="GO:0015074">
    <property type="term" value="P:DNA integration"/>
    <property type="evidence" value="ECO:0007669"/>
    <property type="project" value="InterPro"/>
</dbReference>
<reference evidence="3" key="1">
    <citation type="submission" date="2019-02" db="EMBL/GenBank/DDBJ databases">
        <title>Complete genome sequence of Rhodoferax sp. Gr-4.</title>
        <authorList>
            <person name="Jin L."/>
        </authorList>
    </citation>
    <scope>NUCLEOTIDE SEQUENCE [LARGE SCALE GENOMIC DNA]</scope>
    <source>
        <strain evidence="3">Gr-4</strain>
    </source>
</reference>
<keyword evidence="3" id="KW-1185">Reference proteome</keyword>
<dbReference type="EMBL" id="CP036282">
    <property type="protein sequence ID" value="QDL53121.1"/>
    <property type="molecule type" value="Genomic_DNA"/>
</dbReference>
<dbReference type="KEGG" id="rhg:EXZ61_02460"/>
<feature type="domain" description="Integrase catalytic" evidence="1">
    <location>
        <begin position="1"/>
        <end position="66"/>
    </location>
</feature>
<protein>
    <recommendedName>
        <fullName evidence="1">Integrase catalytic domain-containing protein</fullName>
    </recommendedName>
</protein>
<organism evidence="2 3">
    <name type="scientific">Rhodoferax aquaticus</name>
    <dbReference type="NCBI Taxonomy" id="2527691"/>
    <lineage>
        <taxon>Bacteria</taxon>
        <taxon>Pseudomonadati</taxon>
        <taxon>Pseudomonadota</taxon>
        <taxon>Betaproteobacteria</taxon>
        <taxon>Burkholderiales</taxon>
        <taxon>Comamonadaceae</taxon>
        <taxon>Rhodoferax</taxon>
    </lineage>
</organism>
<dbReference type="InterPro" id="IPR001584">
    <property type="entry name" value="Integrase_cat-core"/>
</dbReference>